<dbReference type="AlphaFoldDB" id="A0A1G4JCE5"/>
<proteinExistence type="predicted"/>
<dbReference type="EMBL" id="LT598463">
    <property type="protein sequence ID" value="SCU87820.1"/>
    <property type="molecule type" value="Genomic_DNA"/>
</dbReference>
<keyword evidence="3" id="KW-1185">Reference proteome</keyword>
<feature type="transmembrane region" description="Helical" evidence="1">
    <location>
        <begin position="35"/>
        <end position="56"/>
    </location>
</feature>
<sequence>MRHSDRDHRTSLIRMYNDSPKKPGLVSCRDQPSKVLVTLSIIARVLAIQLVLLLLVQLYGKRMLIWLYNWLLECPRGSDRCVLWWQRWEISEFLFWRFSTYIERKYYS</sequence>
<name>A0A1G4JCE5_9SACH</name>
<dbReference type="Proteomes" id="UP000191024">
    <property type="component" value="Chromosome D"/>
</dbReference>
<evidence type="ECO:0000313" key="3">
    <source>
        <dbReference type="Proteomes" id="UP000191024"/>
    </source>
</evidence>
<protein>
    <submittedName>
        <fullName evidence="2">LAMI_0D07602g1_1</fullName>
    </submittedName>
</protein>
<evidence type="ECO:0000313" key="2">
    <source>
        <dbReference type="EMBL" id="SCU87820.1"/>
    </source>
</evidence>
<evidence type="ECO:0000256" key="1">
    <source>
        <dbReference type="SAM" id="Phobius"/>
    </source>
</evidence>
<accession>A0A1G4JCE5</accession>
<keyword evidence="1" id="KW-0812">Transmembrane</keyword>
<organism evidence="2 3">
    <name type="scientific">Lachancea mirantina</name>
    <dbReference type="NCBI Taxonomy" id="1230905"/>
    <lineage>
        <taxon>Eukaryota</taxon>
        <taxon>Fungi</taxon>
        <taxon>Dikarya</taxon>
        <taxon>Ascomycota</taxon>
        <taxon>Saccharomycotina</taxon>
        <taxon>Saccharomycetes</taxon>
        <taxon>Saccharomycetales</taxon>
        <taxon>Saccharomycetaceae</taxon>
        <taxon>Lachancea</taxon>
    </lineage>
</organism>
<gene>
    <name evidence="2" type="ORF">LAMI_0D07602G</name>
</gene>
<reference evidence="2 3" key="1">
    <citation type="submission" date="2016-03" db="EMBL/GenBank/DDBJ databases">
        <authorList>
            <person name="Devillers H."/>
        </authorList>
    </citation>
    <scope>NUCLEOTIDE SEQUENCE [LARGE SCALE GENOMIC DNA]</scope>
    <source>
        <strain evidence="2">CBS 11717</strain>
    </source>
</reference>
<keyword evidence="1" id="KW-1133">Transmembrane helix</keyword>
<keyword evidence="1" id="KW-0472">Membrane</keyword>